<dbReference type="AlphaFoldDB" id="A0A4Y9QZV4"/>
<protein>
    <submittedName>
        <fullName evidence="2">Uncharacterized protein</fullName>
    </submittedName>
</protein>
<evidence type="ECO:0000313" key="3">
    <source>
        <dbReference type="Proteomes" id="UP000298127"/>
    </source>
</evidence>
<evidence type="ECO:0000256" key="1">
    <source>
        <dbReference type="SAM" id="MobiDB-lite"/>
    </source>
</evidence>
<proteinExistence type="predicted"/>
<organism evidence="2 3">
    <name type="scientific">Orlajensenia leifsoniae</name>
    <dbReference type="NCBI Taxonomy" id="2561933"/>
    <lineage>
        <taxon>Bacteria</taxon>
        <taxon>Bacillati</taxon>
        <taxon>Actinomycetota</taxon>
        <taxon>Actinomycetes</taxon>
        <taxon>Micrococcales</taxon>
        <taxon>Microbacteriaceae</taxon>
        <taxon>Orlajensenia</taxon>
    </lineage>
</organism>
<feature type="region of interest" description="Disordered" evidence="1">
    <location>
        <begin position="1"/>
        <end position="30"/>
    </location>
</feature>
<evidence type="ECO:0000313" key="2">
    <source>
        <dbReference type="EMBL" id="TFV98074.1"/>
    </source>
</evidence>
<accession>A0A4Y9QZV4</accession>
<dbReference type="RefSeq" id="WP_135120079.1">
    <property type="nucleotide sequence ID" value="NZ_SPQZ01000003.1"/>
</dbReference>
<name>A0A4Y9QZV4_9MICO</name>
<dbReference type="EMBL" id="SPQZ01000003">
    <property type="protein sequence ID" value="TFV98074.1"/>
    <property type="molecule type" value="Genomic_DNA"/>
</dbReference>
<sequence length="96" mass="10736">MGQNRRYGSDITDEAVHETATRPQPISLGKAELGDEPVKEADRPIAVSAWVRFPESPIRVRCTAIAWTSKAVRVEFTMKDGAVRRAWVWASAVERV</sequence>
<keyword evidence="3" id="KW-1185">Reference proteome</keyword>
<dbReference type="Proteomes" id="UP000298127">
    <property type="component" value="Unassembled WGS sequence"/>
</dbReference>
<gene>
    <name evidence="2" type="ORF">E4M00_08525</name>
</gene>
<reference evidence="2 3" key="1">
    <citation type="journal article" date="2018" name="J. Microbiol.">
        <title>Leifsonia flava sp. nov., a novel actinobacterium isolated from the rhizosphere of Aquilegia viridiflora.</title>
        <authorList>
            <person name="Cai Y."/>
            <person name="Tao W.Z."/>
            <person name="Ma Y.J."/>
            <person name="Cheng J."/>
            <person name="Zhang M.Y."/>
            <person name="Zhang Y.X."/>
        </authorList>
    </citation>
    <scope>NUCLEOTIDE SEQUENCE [LARGE SCALE GENOMIC DNA]</scope>
    <source>
        <strain evidence="2 3">SYP-B2174</strain>
    </source>
</reference>
<comment type="caution">
    <text evidence="2">The sequence shown here is derived from an EMBL/GenBank/DDBJ whole genome shotgun (WGS) entry which is preliminary data.</text>
</comment>